<reference evidence="2" key="1">
    <citation type="submission" date="2023-08" db="EMBL/GenBank/DDBJ databases">
        <title>A de novo genome assembly of Solanum verrucosum Schlechtendal, a Mexican diploid species geographically isolated from the other diploid A-genome species in potato relatives.</title>
        <authorList>
            <person name="Hosaka K."/>
        </authorList>
    </citation>
    <scope>NUCLEOTIDE SEQUENCE</scope>
    <source>
        <tissue evidence="2">Young leaves</tissue>
    </source>
</reference>
<feature type="compositionally biased region" description="Polar residues" evidence="1">
    <location>
        <begin position="80"/>
        <end position="91"/>
    </location>
</feature>
<dbReference type="AlphaFoldDB" id="A0AAF0V5L6"/>
<organism evidence="2 3">
    <name type="scientific">Solanum verrucosum</name>
    <dbReference type="NCBI Taxonomy" id="315347"/>
    <lineage>
        <taxon>Eukaryota</taxon>
        <taxon>Viridiplantae</taxon>
        <taxon>Streptophyta</taxon>
        <taxon>Embryophyta</taxon>
        <taxon>Tracheophyta</taxon>
        <taxon>Spermatophyta</taxon>
        <taxon>Magnoliopsida</taxon>
        <taxon>eudicotyledons</taxon>
        <taxon>Gunneridae</taxon>
        <taxon>Pentapetalae</taxon>
        <taxon>asterids</taxon>
        <taxon>lamiids</taxon>
        <taxon>Solanales</taxon>
        <taxon>Solanaceae</taxon>
        <taxon>Solanoideae</taxon>
        <taxon>Solaneae</taxon>
        <taxon>Solanum</taxon>
    </lineage>
</organism>
<proteinExistence type="predicted"/>
<feature type="compositionally biased region" description="Polar residues" evidence="1">
    <location>
        <begin position="21"/>
        <end position="33"/>
    </location>
</feature>
<gene>
    <name evidence="2" type="ORF">MTR67_052360</name>
</gene>
<sequence length="169" mass="18351">MAFQGFGKNTGPIAPPKAQTPFGNSRTPSTSDTLPKWGNGQKYIYHDYDAQAHQQSPQVVPPLPETALSASVRGSRLQDLRTTGPRTSFSSDAEILGASRTMRGSRSDLISSDQGPFVSQQNQSSPLFWNESPLVPKSTRSPPLAFHNNLHTEGNIPPLGGAQRLVWLQ</sequence>
<dbReference type="Proteomes" id="UP001234989">
    <property type="component" value="Chromosome 12"/>
</dbReference>
<evidence type="ECO:0000313" key="2">
    <source>
        <dbReference type="EMBL" id="WMV58975.1"/>
    </source>
</evidence>
<feature type="region of interest" description="Disordered" evidence="1">
    <location>
        <begin position="1"/>
        <end position="40"/>
    </location>
</feature>
<evidence type="ECO:0000256" key="1">
    <source>
        <dbReference type="SAM" id="MobiDB-lite"/>
    </source>
</evidence>
<name>A0AAF0V5L6_SOLVR</name>
<evidence type="ECO:0000313" key="3">
    <source>
        <dbReference type="Proteomes" id="UP001234989"/>
    </source>
</evidence>
<feature type="region of interest" description="Disordered" evidence="1">
    <location>
        <begin position="71"/>
        <end position="150"/>
    </location>
</feature>
<protein>
    <submittedName>
        <fullName evidence="2">Uncharacterized protein</fullName>
    </submittedName>
</protein>
<keyword evidence="3" id="KW-1185">Reference proteome</keyword>
<accession>A0AAF0V5L6</accession>
<feature type="compositionally biased region" description="Polar residues" evidence="1">
    <location>
        <begin position="102"/>
        <end position="127"/>
    </location>
</feature>
<dbReference type="EMBL" id="CP133623">
    <property type="protein sequence ID" value="WMV58975.1"/>
    <property type="molecule type" value="Genomic_DNA"/>
</dbReference>